<dbReference type="GO" id="GO:0009297">
    <property type="term" value="P:pilus assembly"/>
    <property type="evidence" value="ECO:0007669"/>
    <property type="project" value="InterPro"/>
</dbReference>
<protein>
    <submittedName>
        <fullName evidence="4">Secretin N-terminal domain-containing protein</fullName>
    </submittedName>
</protein>
<dbReference type="InterPro" id="IPR011514">
    <property type="entry name" value="Secretin_N_2"/>
</dbReference>
<evidence type="ECO:0000256" key="1">
    <source>
        <dbReference type="SAM" id="SignalP"/>
    </source>
</evidence>
<feature type="domain" description="Type II/III secretion system secretin-like" evidence="2">
    <location>
        <begin position="381"/>
        <end position="564"/>
    </location>
</feature>
<feature type="signal peptide" evidence="1">
    <location>
        <begin position="1"/>
        <end position="18"/>
    </location>
</feature>
<evidence type="ECO:0000313" key="4">
    <source>
        <dbReference type="EMBL" id="QLI81827.1"/>
    </source>
</evidence>
<dbReference type="PROSITE" id="PS51257">
    <property type="entry name" value="PROKAR_LIPOPROTEIN"/>
    <property type="match status" value="1"/>
</dbReference>
<evidence type="ECO:0000259" key="3">
    <source>
        <dbReference type="Pfam" id="PF07655"/>
    </source>
</evidence>
<dbReference type="GO" id="GO:0019867">
    <property type="term" value="C:outer membrane"/>
    <property type="evidence" value="ECO:0007669"/>
    <property type="project" value="InterPro"/>
</dbReference>
<dbReference type="InterPro" id="IPR001775">
    <property type="entry name" value="GspD/PilQ"/>
</dbReference>
<organism evidence="4 5">
    <name type="scientific">Chitinibacter fontanus</name>
    <dbReference type="NCBI Taxonomy" id="1737446"/>
    <lineage>
        <taxon>Bacteria</taxon>
        <taxon>Pseudomonadati</taxon>
        <taxon>Pseudomonadota</taxon>
        <taxon>Betaproteobacteria</taxon>
        <taxon>Neisseriales</taxon>
        <taxon>Chitinibacteraceae</taxon>
        <taxon>Chitinibacter</taxon>
    </lineage>
</organism>
<sequence length="610" mass="65106">MKPPLLPILIASALSACATQSGLPNPEGRHLDGSASADAQIPKPVAQIPYLPKPSASPKLETYSVVVSQLPVNSLLFALARDAKINVDVHPDVQGVVTLNAIKQTLPQILDRIAKQVDIRWSLENDVLTITPDQPYLKTYRLDYFNLSRNMKASVTILNSVSTGAQTGSNSSANSSSTSIESENLNQFWKRLEANLKEMLGVKEGGSTAASSATQPVTAALAQQISQSVSNKSTDPKSAIAMVDGLAKVEKTVAQTEKTKQESAPAPVQPAVASAGKLPNLVILNPESGTVTVRASHKEQLKVAEFLAAVQSSAQRQVMIEATIVEVALGDQYQAGVDWSKIASGSGWSLGQSLLGANLSAAPVSALTYTSGNFTATIKMLEQFGRTRVLSSPKIIALNNQTAVMKVVEEQVYFTLELEEDKNTDGVVTGRTYTSTLHTVPVGLVMQVTPQISEGGSISMNVRPTITNISSYVEDPAVALISQNSNKPVQSLIPVLQVREFDSTLKISSGQAAVLGGLIQDKQTNSRQGVPGLSRVPWLGDAFSYRDDKVSKIELVVFLRPIIVHENGVNGEQSAYKQFMPAGDYFNVPEDHQLSAFQSGSVPLPAKVAP</sequence>
<dbReference type="GO" id="GO:0015627">
    <property type="term" value="C:type II protein secretion system complex"/>
    <property type="evidence" value="ECO:0007669"/>
    <property type="project" value="TreeGrafter"/>
</dbReference>
<accession>A0A7D5ZHA9</accession>
<dbReference type="Proteomes" id="UP000510822">
    <property type="component" value="Chromosome"/>
</dbReference>
<dbReference type="InterPro" id="IPR050810">
    <property type="entry name" value="Bact_Secretion_Sys_Channel"/>
</dbReference>
<dbReference type="EMBL" id="CP058952">
    <property type="protein sequence ID" value="QLI81827.1"/>
    <property type="molecule type" value="Genomic_DNA"/>
</dbReference>
<gene>
    <name evidence="4" type="ORF">HZU75_09920</name>
</gene>
<dbReference type="RefSeq" id="WP_180305934.1">
    <property type="nucleotide sequence ID" value="NZ_CP058952.1"/>
</dbReference>
<dbReference type="PANTHER" id="PTHR30332:SF17">
    <property type="entry name" value="TYPE IV PILIATION SYSTEM PROTEIN DR_0774-RELATED"/>
    <property type="match status" value="1"/>
</dbReference>
<dbReference type="KEGG" id="cfon:HZU75_09920"/>
<evidence type="ECO:0000259" key="2">
    <source>
        <dbReference type="Pfam" id="PF00263"/>
    </source>
</evidence>
<dbReference type="PRINTS" id="PR00811">
    <property type="entry name" value="BCTERIALGSPD"/>
</dbReference>
<dbReference type="Gene3D" id="3.55.50.30">
    <property type="match status" value="1"/>
</dbReference>
<proteinExistence type="predicted"/>
<name>A0A7D5ZHA9_9NEIS</name>
<dbReference type="Pfam" id="PF07655">
    <property type="entry name" value="Secretin_N_2"/>
    <property type="match status" value="1"/>
</dbReference>
<dbReference type="InterPro" id="IPR004846">
    <property type="entry name" value="T2SS/T3SS_dom"/>
</dbReference>
<dbReference type="AlphaFoldDB" id="A0A7D5ZHA9"/>
<dbReference type="PANTHER" id="PTHR30332">
    <property type="entry name" value="PROBABLE GENERAL SECRETION PATHWAY PROTEIN D"/>
    <property type="match status" value="1"/>
</dbReference>
<dbReference type="Pfam" id="PF00263">
    <property type="entry name" value="Secretin"/>
    <property type="match status" value="1"/>
</dbReference>
<keyword evidence="1" id="KW-0732">Signal</keyword>
<feature type="domain" description="Secretin N-terminal" evidence="3">
    <location>
        <begin position="138"/>
        <end position="214"/>
    </location>
</feature>
<evidence type="ECO:0000313" key="5">
    <source>
        <dbReference type="Proteomes" id="UP000510822"/>
    </source>
</evidence>
<feature type="chain" id="PRO_5028894432" evidence="1">
    <location>
        <begin position="19"/>
        <end position="610"/>
    </location>
</feature>
<dbReference type="GO" id="GO:0009306">
    <property type="term" value="P:protein secretion"/>
    <property type="evidence" value="ECO:0007669"/>
    <property type="project" value="InterPro"/>
</dbReference>
<keyword evidence="5" id="KW-1185">Reference proteome</keyword>
<reference evidence="4 5" key="1">
    <citation type="journal article" date="2016" name="Int. J. Syst. Evol. Microbiol.">
        <title>Chitinibacter fontanus sp. nov., isolated from a spring.</title>
        <authorList>
            <person name="Sheu S.Y."/>
            <person name="Li Y.S."/>
            <person name="Young C.C."/>
            <person name="Chen W.M."/>
        </authorList>
    </citation>
    <scope>NUCLEOTIDE SEQUENCE [LARGE SCALE GENOMIC DNA]</scope>
    <source>
        <strain evidence="4 5">STM-7</strain>
    </source>
</reference>